<sequence length="135" mass="13317">MTLQYSAAVRNAKLDAVETAIGASAVLKIRTGAPPANCAAADAGTVLATLNLPADWMAAASAGSKSKSGTWQDLTADAAGTAAHFRIYASDGVTCHAQGTITATGGGGDMTLDNTSIAAGQQVDVTAFTLTAGNS</sequence>
<dbReference type="Proteomes" id="UP000664914">
    <property type="component" value="Chromosome"/>
</dbReference>
<evidence type="ECO:0000313" key="2">
    <source>
        <dbReference type="Proteomes" id="UP000664914"/>
    </source>
</evidence>
<gene>
    <name evidence="1" type="ORF">HRJ34_00275</name>
</gene>
<evidence type="ECO:0000313" key="1">
    <source>
        <dbReference type="EMBL" id="QTH22015.1"/>
    </source>
</evidence>
<accession>A0A975D5E9</accession>
<proteinExistence type="predicted"/>
<dbReference type="RefSeq" id="WP_208633037.1">
    <property type="nucleotide sequence ID" value="NZ_CP059319.1"/>
</dbReference>
<dbReference type="EMBL" id="CP059319">
    <property type="protein sequence ID" value="QTH22015.1"/>
    <property type="molecule type" value="Genomic_DNA"/>
</dbReference>
<reference evidence="1" key="1">
    <citation type="submission" date="2020-07" db="EMBL/GenBank/DDBJ databases">
        <authorList>
            <person name="Camacho E."/>
        </authorList>
    </citation>
    <scope>NUCLEOTIDE SEQUENCE</scope>
    <source>
        <strain evidence="1">MPO218</strain>
    </source>
</reference>
<name>A0A975D5E9_9SPHN</name>
<reference evidence="1" key="2">
    <citation type="submission" date="2021-04" db="EMBL/GenBank/DDBJ databases">
        <title>Isolation and genomic analysis of the ibuprofen-degrading bacterium Sphingomonas strain MPO218.</title>
        <authorList>
            <person name="Aulestia M."/>
            <person name="Flores A."/>
            <person name="Mangas E.L."/>
            <person name="Perez-Pulido A.J."/>
            <person name="Santero E."/>
            <person name="Camacho E.M."/>
        </authorList>
    </citation>
    <scope>NUCLEOTIDE SEQUENCE</scope>
    <source>
        <strain evidence="1">MPO218</strain>
    </source>
</reference>
<organism evidence="1 2">
    <name type="scientific">Rhizorhabdus wittichii</name>
    <dbReference type="NCBI Taxonomy" id="160791"/>
    <lineage>
        <taxon>Bacteria</taxon>
        <taxon>Pseudomonadati</taxon>
        <taxon>Pseudomonadota</taxon>
        <taxon>Alphaproteobacteria</taxon>
        <taxon>Sphingomonadales</taxon>
        <taxon>Sphingomonadaceae</taxon>
        <taxon>Rhizorhabdus</taxon>
    </lineage>
</organism>
<dbReference type="AlphaFoldDB" id="A0A975D5E9"/>
<protein>
    <submittedName>
        <fullName evidence="1">Uncharacterized protein</fullName>
    </submittedName>
</protein>